<dbReference type="GO" id="GO:0004523">
    <property type="term" value="F:RNA-DNA hybrid ribonuclease activity"/>
    <property type="evidence" value="ECO:0007669"/>
    <property type="project" value="InterPro"/>
</dbReference>
<dbReference type="Gene3D" id="3.30.420.10">
    <property type="entry name" value="Ribonuclease H-like superfamily/Ribonuclease H"/>
    <property type="match status" value="1"/>
</dbReference>
<dbReference type="Proteomes" id="UP000886595">
    <property type="component" value="Unassembled WGS sequence"/>
</dbReference>
<reference evidence="2 3" key="1">
    <citation type="submission" date="2020-02" db="EMBL/GenBank/DDBJ databases">
        <authorList>
            <person name="Ma Q."/>
            <person name="Huang Y."/>
            <person name="Song X."/>
            <person name="Pei D."/>
        </authorList>
    </citation>
    <scope>NUCLEOTIDE SEQUENCE [LARGE SCALE GENOMIC DNA]</scope>
    <source>
        <strain evidence="2">Sxm20200214</strain>
        <tissue evidence="2">Leaf</tissue>
    </source>
</reference>
<dbReference type="AlphaFoldDB" id="A0A8X7ULC4"/>
<evidence type="ECO:0000259" key="1">
    <source>
        <dbReference type="Pfam" id="PF13456"/>
    </source>
</evidence>
<dbReference type="InterPro" id="IPR002156">
    <property type="entry name" value="RNaseH_domain"/>
</dbReference>
<proteinExistence type="predicted"/>
<name>A0A8X7ULC4_BRACI</name>
<dbReference type="GO" id="GO:0003676">
    <property type="term" value="F:nucleic acid binding"/>
    <property type="evidence" value="ECO:0007669"/>
    <property type="project" value="InterPro"/>
</dbReference>
<dbReference type="PANTHER" id="PTHR34146:SF3">
    <property type="entry name" value="POLYNUCLEOTIDYL TRANSFERASE, RIBONUCLEASE H-LIKE SUPERFAMILY PROTEIN"/>
    <property type="match status" value="1"/>
</dbReference>
<evidence type="ECO:0000313" key="3">
    <source>
        <dbReference type="Proteomes" id="UP000886595"/>
    </source>
</evidence>
<gene>
    <name evidence="2" type="ORF">Bca52824_053041</name>
</gene>
<protein>
    <recommendedName>
        <fullName evidence="1">RNase H type-1 domain-containing protein</fullName>
    </recommendedName>
</protein>
<dbReference type="EMBL" id="JAAMPC010000011">
    <property type="protein sequence ID" value="KAG2281821.1"/>
    <property type="molecule type" value="Genomic_DNA"/>
</dbReference>
<feature type="domain" description="RNase H type-1" evidence="1">
    <location>
        <begin position="65"/>
        <end position="138"/>
    </location>
</feature>
<dbReference type="PANTHER" id="PTHR34146">
    <property type="entry name" value="POLYNUCLEOTIDYL TRANSFERASE, RIBONUCLEASE H-LIKE SUPERFAMILY PROTEIN-RELATED"/>
    <property type="match status" value="1"/>
</dbReference>
<dbReference type="OrthoDB" id="1113032at2759"/>
<dbReference type="InterPro" id="IPR036397">
    <property type="entry name" value="RNaseH_sf"/>
</dbReference>
<dbReference type="Pfam" id="PF13456">
    <property type="entry name" value="RVT_3"/>
    <property type="match status" value="1"/>
</dbReference>
<accession>A0A8X7ULC4</accession>
<organism evidence="2 3">
    <name type="scientific">Brassica carinata</name>
    <name type="common">Ethiopian mustard</name>
    <name type="synonym">Abyssinian cabbage</name>
    <dbReference type="NCBI Taxonomy" id="52824"/>
    <lineage>
        <taxon>Eukaryota</taxon>
        <taxon>Viridiplantae</taxon>
        <taxon>Streptophyta</taxon>
        <taxon>Embryophyta</taxon>
        <taxon>Tracheophyta</taxon>
        <taxon>Spermatophyta</taxon>
        <taxon>Magnoliopsida</taxon>
        <taxon>eudicotyledons</taxon>
        <taxon>Gunneridae</taxon>
        <taxon>Pentapetalae</taxon>
        <taxon>rosids</taxon>
        <taxon>malvids</taxon>
        <taxon>Brassicales</taxon>
        <taxon>Brassicaceae</taxon>
        <taxon>Brassiceae</taxon>
        <taxon>Brassica</taxon>
    </lineage>
</organism>
<keyword evidence="3" id="KW-1185">Reference proteome</keyword>
<comment type="caution">
    <text evidence="2">The sequence shown here is derived from an EMBL/GenBank/DDBJ whole genome shotgun (WGS) entry which is preliminary data.</text>
</comment>
<evidence type="ECO:0000313" key="2">
    <source>
        <dbReference type="EMBL" id="KAG2281821.1"/>
    </source>
</evidence>
<sequence length="139" mass="15537">MRNKLLFENKRDHIVHVINAAFMDLDMCTEEFAFTDAPHQSHYTSSPNTIQAIFPQETELYCVADASWKASTKKIGIGWSLHSKKGTLKIQGSVALTPTNSELEAEAIAMKSAVQQLNRLAYTNVLMLGDCAELFRCID</sequence>